<dbReference type="GO" id="GO:0003677">
    <property type="term" value="F:DNA binding"/>
    <property type="evidence" value="ECO:0007669"/>
    <property type="project" value="UniProtKB-KW"/>
</dbReference>
<dbReference type="OrthoDB" id="9805654at2"/>
<dbReference type="PANTHER" id="PTHR46558:SF11">
    <property type="entry name" value="HTH-TYPE TRANSCRIPTIONAL REGULATOR XRE"/>
    <property type="match status" value="1"/>
</dbReference>
<dbReference type="EMBL" id="QPJT01000001">
    <property type="protein sequence ID" value="RCX21083.1"/>
    <property type="molecule type" value="Genomic_DNA"/>
</dbReference>
<evidence type="ECO:0000313" key="3">
    <source>
        <dbReference type="EMBL" id="RCX21083.1"/>
    </source>
</evidence>
<name>A0A369BHQ1_9FIRM</name>
<dbReference type="PANTHER" id="PTHR46558">
    <property type="entry name" value="TRACRIPTIONAL REGULATORY PROTEIN-RELATED-RELATED"/>
    <property type="match status" value="1"/>
</dbReference>
<feature type="domain" description="HTH cro/C1-type" evidence="2">
    <location>
        <begin position="7"/>
        <end position="61"/>
    </location>
</feature>
<reference evidence="3 4" key="1">
    <citation type="submission" date="2018-07" db="EMBL/GenBank/DDBJ databases">
        <title>Genomic Encyclopedia of Type Strains, Phase IV (KMG-IV): sequencing the most valuable type-strain genomes for metagenomic binning, comparative biology and taxonomic classification.</title>
        <authorList>
            <person name="Goeker M."/>
        </authorList>
    </citation>
    <scope>NUCLEOTIDE SEQUENCE [LARGE SCALE GENOMIC DNA]</scope>
    <source>
        <strain evidence="3 4">DSM 27016</strain>
    </source>
</reference>
<dbReference type="PROSITE" id="PS50943">
    <property type="entry name" value="HTH_CROC1"/>
    <property type="match status" value="1"/>
</dbReference>
<gene>
    <name evidence="3" type="ORF">DFR58_101293</name>
</gene>
<evidence type="ECO:0000313" key="4">
    <source>
        <dbReference type="Proteomes" id="UP000253034"/>
    </source>
</evidence>
<dbReference type="RefSeq" id="WP_114296021.1">
    <property type="nucleotide sequence ID" value="NZ_QPJT01000001.1"/>
</dbReference>
<dbReference type="SUPFAM" id="SSF47413">
    <property type="entry name" value="lambda repressor-like DNA-binding domains"/>
    <property type="match status" value="1"/>
</dbReference>
<keyword evidence="4" id="KW-1185">Reference proteome</keyword>
<dbReference type="Proteomes" id="UP000253034">
    <property type="component" value="Unassembled WGS sequence"/>
</dbReference>
<dbReference type="InterPro" id="IPR001387">
    <property type="entry name" value="Cro/C1-type_HTH"/>
</dbReference>
<keyword evidence="1" id="KW-0238">DNA-binding</keyword>
<dbReference type="Pfam" id="PF01381">
    <property type="entry name" value="HTH_3"/>
    <property type="match status" value="1"/>
</dbReference>
<organism evidence="3 4">
    <name type="scientific">Anaerobacterium chartisolvens</name>
    <dbReference type="NCBI Taxonomy" id="1297424"/>
    <lineage>
        <taxon>Bacteria</taxon>
        <taxon>Bacillati</taxon>
        <taxon>Bacillota</taxon>
        <taxon>Clostridia</taxon>
        <taxon>Eubacteriales</taxon>
        <taxon>Oscillospiraceae</taxon>
        <taxon>Anaerobacterium</taxon>
    </lineage>
</organism>
<dbReference type="Gene3D" id="1.10.260.40">
    <property type="entry name" value="lambda repressor-like DNA-binding domains"/>
    <property type="match status" value="1"/>
</dbReference>
<dbReference type="CDD" id="cd00093">
    <property type="entry name" value="HTH_XRE"/>
    <property type="match status" value="1"/>
</dbReference>
<protein>
    <submittedName>
        <fullName evidence="3">Xre family transcriptional regulator</fullName>
    </submittedName>
</protein>
<comment type="caution">
    <text evidence="3">The sequence shown here is derived from an EMBL/GenBank/DDBJ whole genome shotgun (WGS) entry which is preliminary data.</text>
</comment>
<evidence type="ECO:0000256" key="1">
    <source>
        <dbReference type="ARBA" id="ARBA00023125"/>
    </source>
</evidence>
<dbReference type="SMART" id="SM00530">
    <property type="entry name" value="HTH_XRE"/>
    <property type="match status" value="1"/>
</dbReference>
<evidence type="ECO:0000259" key="2">
    <source>
        <dbReference type="PROSITE" id="PS50943"/>
    </source>
</evidence>
<sequence>MKLPEMMAELRKDRGLLQKDIARLLGVSIGTVSNYETGVHNPEIESLIKLADYFDVSVDYMLGRVKFRSRLDVLNSPIILNNKEITAGELLNDILTLSNDGKKALIDYLELLIMREQRC</sequence>
<dbReference type="AlphaFoldDB" id="A0A369BHQ1"/>
<proteinExistence type="predicted"/>
<dbReference type="InterPro" id="IPR010982">
    <property type="entry name" value="Lambda_DNA-bd_dom_sf"/>
</dbReference>
<accession>A0A369BHQ1</accession>